<dbReference type="EMBL" id="LR215037">
    <property type="protein sequence ID" value="VEU75162.1"/>
    <property type="molecule type" value="Genomic_DNA"/>
</dbReference>
<keyword evidence="3" id="KW-1185">Reference proteome</keyword>
<proteinExistence type="predicted"/>
<protein>
    <submittedName>
        <fullName evidence="2">Protein of uncharacterized function DUF45</fullName>
    </submittedName>
</protein>
<organism evidence="2 3">
    <name type="scientific">Mycoplasmopsis maculosa</name>
    <dbReference type="NCBI Taxonomy" id="114885"/>
    <lineage>
        <taxon>Bacteria</taxon>
        <taxon>Bacillati</taxon>
        <taxon>Mycoplasmatota</taxon>
        <taxon>Mycoplasmoidales</taxon>
        <taxon>Metamycoplasmataceae</taxon>
        <taxon>Mycoplasmopsis</taxon>
    </lineage>
</organism>
<dbReference type="InterPro" id="IPR002725">
    <property type="entry name" value="YgjP-like_metallopeptidase"/>
</dbReference>
<dbReference type="Gene3D" id="3.30.2010.10">
    <property type="entry name" value="Metalloproteases ('zincins'), catalytic domain"/>
    <property type="match status" value="1"/>
</dbReference>
<dbReference type="OrthoDB" id="9811177at2"/>
<evidence type="ECO:0000313" key="3">
    <source>
        <dbReference type="Proteomes" id="UP000290243"/>
    </source>
</evidence>
<dbReference type="CDD" id="cd07344">
    <property type="entry name" value="M48_yhfN_like"/>
    <property type="match status" value="1"/>
</dbReference>
<dbReference type="Proteomes" id="UP000290243">
    <property type="component" value="Chromosome"/>
</dbReference>
<sequence length="171" mass="20759">MNNNLNSITIFNKIFTINFVETLREINSYEINYEKNIFIIKINIKYINNENKKINILNSFVEEILIEYLLKKQKEFSKIINVYNPPIFIKNVNSFWGKNSTKFSYAKGKKFWITYNLKLIRLDKKFIDYVIQHELIHFLHRNHSNEFYSAGEKYFPGFYNTDRELNKLKFN</sequence>
<dbReference type="AlphaFoldDB" id="A0A449B3J1"/>
<reference evidence="2 3" key="1">
    <citation type="submission" date="2019-01" db="EMBL/GenBank/DDBJ databases">
        <authorList>
            <consortium name="Pathogen Informatics"/>
        </authorList>
    </citation>
    <scope>NUCLEOTIDE SEQUENCE [LARGE SCALE GENOMIC DNA]</scope>
    <source>
        <strain evidence="2 3">NCTC10168</strain>
    </source>
</reference>
<dbReference type="KEGG" id="mmau:NCTC10168_00071"/>
<dbReference type="PANTHER" id="PTHR30399:SF1">
    <property type="entry name" value="UTP PYROPHOSPHATASE"/>
    <property type="match status" value="1"/>
</dbReference>
<feature type="domain" description="YgjP-like metallopeptidase" evidence="1">
    <location>
        <begin position="35"/>
        <end position="167"/>
    </location>
</feature>
<accession>A0A449B3J1</accession>
<dbReference type="Pfam" id="PF01863">
    <property type="entry name" value="YgjP-like"/>
    <property type="match status" value="1"/>
</dbReference>
<dbReference type="InterPro" id="IPR053136">
    <property type="entry name" value="UTP_pyrophosphatase-like"/>
</dbReference>
<dbReference type="RefSeq" id="WP_129646035.1">
    <property type="nucleotide sequence ID" value="NZ_LR215037.1"/>
</dbReference>
<evidence type="ECO:0000313" key="2">
    <source>
        <dbReference type="EMBL" id="VEU75162.1"/>
    </source>
</evidence>
<name>A0A449B3J1_9BACT</name>
<evidence type="ECO:0000259" key="1">
    <source>
        <dbReference type="Pfam" id="PF01863"/>
    </source>
</evidence>
<gene>
    <name evidence="2" type="ORF">NCTC10168_00071</name>
</gene>
<dbReference type="PANTHER" id="PTHR30399">
    <property type="entry name" value="UNCHARACTERIZED PROTEIN YGJP"/>
    <property type="match status" value="1"/>
</dbReference>